<evidence type="ECO:0000313" key="2">
    <source>
        <dbReference type="Proteomes" id="UP000324800"/>
    </source>
</evidence>
<accession>A0A5J4W0S7</accession>
<evidence type="ECO:0000313" key="1">
    <source>
        <dbReference type="EMBL" id="KAA6388392.1"/>
    </source>
</evidence>
<name>A0A5J4W0S7_9EUKA</name>
<dbReference type="AlphaFoldDB" id="A0A5J4W0S7"/>
<dbReference type="EMBL" id="SNRW01004003">
    <property type="protein sequence ID" value="KAA6388392.1"/>
    <property type="molecule type" value="Genomic_DNA"/>
</dbReference>
<gene>
    <name evidence="1" type="ORF">EZS28_016085</name>
</gene>
<dbReference type="Proteomes" id="UP000324800">
    <property type="component" value="Unassembled WGS sequence"/>
</dbReference>
<reference evidence="1 2" key="1">
    <citation type="submission" date="2019-03" db="EMBL/GenBank/DDBJ databases">
        <title>Single cell metagenomics reveals metabolic interactions within the superorganism composed of flagellate Streblomastix strix and complex community of Bacteroidetes bacteria on its surface.</title>
        <authorList>
            <person name="Treitli S.C."/>
            <person name="Kolisko M."/>
            <person name="Husnik F."/>
            <person name="Keeling P."/>
            <person name="Hampl V."/>
        </authorList>
    </citation>
    <scope>NUCLEOTIDE SEQUENCE [LARGE SCALE GENOMIC DNA]</scope>
    <source>
        <strain evidence="1">ST1C</strain>
    </source>
</reference>
<organism evidence="1 2">
    <name type="scientific">Streblomastix strix</name>
    <dbReference type="NCBI Taxonomy" id="222440"/>
    <lineage>
        <taxon>Eukaryota</taxon>
        <taxon>Metamonada</taxon>
        <taxon>Preaxostyla</taxon>
        <taxon>Oxymonadida</taxon>
        <taxon>Streblomastigidae</taxon>
        <taxon>Streblomastix</taxon>
    </lineage>
</organism>
<sequence>MYVEACQHANPRAGRGLNEVMLLSKAAYGEKLVLSHVKFTFQTQATDLKQFQCSLLAQRTRILPKLCQ</sequence>
<comment type="caution">
    <text evidence="1">The sequence shown here is derived from an EMBL/GenBank/DDBJ whole genome shotgun (WGS) entry which is preliminary data.</text>
</comment>
<protein>
    <submittedName>
        <fullName evidence="1">Uncharacterized protein</fullName>
    </submittedName>
</protein>
<proteinExistence type="predicted"/>